<evidence type="ECO:0000313" key="10">
    <source>
        <dbReference type="Ensembl" id="ENSNPEP00000017202.1"/>
    </source>
</evidence>
<dbReference type="PRINTS" id="PR00081">
    <property type="entry name" value="GDHRDH"/>
</dbReference>
<keyword evidence="4" id="KW-0521">NADP</keyword>
<protein>
    <recommendedName>
        <fullName evidence="8">Hydroxysteroid dehydrogenase-like protein 2</fullName>
    </recommendedName>
</protein>
<dbReference type="Gene3D" id="3.40.50.720">
    <property type="entry name" value="NAD(P)-binding Rossmann-like Domain"/>
    <property type="match status" value="1"/>
</dbReference>
<dbReference type="InterPro" id="IPR002347">
    <property type="entry name" value="SDR_fam"/>
</dbReference>
<dbReference type="InterPro" id="IPR036291">
    <property type="entry name" value="NAD(P)-bd_dom_sf"/>
</dbReference>
<dbReference type="InterPro" id="IPR003033">
    <property type="entry name" value="SCP2_sterol-bd_dom"/>
</dbReference>
<dbReference type="Ensembl" id="ENSNPET00000017627.1">
    <property type="protein sequence ID" value="ENSNPEP00000017202.1"/>
    <property type="gene ID" value="ENSNPEG00000011967.1"/>
</dbReference>
<evidence type="ECO:0000256" key="1">
    <source>
        <dbReference type="ARBA" id="ARBA00004173"/>
    </source>
</evidence>
<evidence type="ECO:0000256" key="6">
    <source>
        <dbReference type="ARBA" id="ARBA00023128"/>
    </source>
</evidence>
<dbReference type="CDD" id="cd09762">
    <property type="entry name" value="HSDL2_SDR_c"/>
    <property type="match status" value="1"/>
</dbReference>
<accession>A0A8C6ZUD0</accession>
<dbReference type="Pfam" id="PF02036">
    <property type="entry name" value="SCP2"/>
    <property type="match status" value="1"/>
</dbReference>
<dbReference type="GO" id="GO:0016491">
    <property type="term" value="F:oxidoreductase activity"/>
    <property type="evidence" value="ECO:0007669"/>
    <property type="project" value="UniProtKB-KW"/>
</dbReference>
<dbReference type="SUPFAM" id="SSF55718">
    <property type="entry name" value="SCP-like"/>
    <property type="match status" value="1"/>
</dbReference>
<evidence type="ECO:0000256" key="3">
    <source>
        <dbReference type="ARBA" id="ARBA00006484"/>
    </source>
</evidence>
<dbReference type="GO" id="GO:0005777">
    <property type="term" value="C:peroxisome"/>
    <property type="evidence" value="ECO:0007669"/>
    <property type="project" value="UniProtKB-SubCell"/>
</dbReference>
<evidence type="ECO:0000259" key="9">
    <source>
        <dbReference type="Pfam" id="PF02036"/>
    </source>
</evidence>
<evidence type="ECO:0000256" key="8">
    <source>
        <dbReference type="ARBA" id="ARBA00040243"/>
    </source>
</evidence>
<feature type="domain" description="SCP2" evidence="9">
    <location>
        <begin position="301"/>
        <end position="393"/>
    </location>
</feature>
<dbReference type="Gene3D" id="3.30.1050.10">
    <property type="entry name" value="SCP2 sterol-binding domain"/>
    <property type="match status" value="1"/>
</dbReference>
<reference evidence="10" key="1">
    <citation type="submission" date="2025-08" db="UniProtKB">
        <authorList>
            <consortium name="Ensembl"/>
        </authorList>
    </citation>
    <scope>IDENTIFICATION</scope>
</reference>
<evidence type="ECO:0000313" key="11">
    <source>
        <dbReference type="Proteomes" id="UP000694420"/>
    </source>
</evidence>
<keyword evidence="7" id="KW-0576">Peroxisome</keyword>
<dbReference type="SUPFAM" id="SSF51735">
    <property type="entry name" value="NAD(P)-binding Rossmann-fold domains"/>
    <property type="match status" value="1"/>
</dbReference>
<dbReference type="PANTHER" id="PTHR42808">
    <property type="entry name" value="HYDROXYSTEROID DEHYDROGENASE-LIKE PROTEIN 2"/>
    <property type="match status" value="1"/>
</dbReference>
<dbReference type="AlphaFoldDB" id="A0A8C6ZUD0"/>
<dbReference type="PANTHER" id="PTHR42808:SF3">
    <property type="entry name" value="HYDROXYSTEROID DEHYDROGENASE-LIKE PROTEIN 2"/>
    <property type="match status" value="1"/>
</dbReference>
<keyword evidence="5" id="KW-0560">Oxidoreductase</keyword>
<comment type="subcellular location">
    <subcellularLocation>
        <location evidence="1">Mitochondrion</location>
    </subcellularLocation>
    <subcellularLocation>
        <location evidence="2">Peroxisome</location>
    </subcellularLocation>
</comment>
<dbReference type="InterPro" id="IPR051935">
    <property type="entry name" value="HSDL2"/>
</dbReference>
<dbReference type="Proteomes" id="UP000694420">
    <property type="component" value="Unplaced"/>
</dbReference>
<sequence length="400" mass="43203">MLPCTCRKLAGCTLFITGASRGIGKAIALKAARDGANVVIAAKTAEPHRSLPGTIYTAAKEIEEAGGKALPCVVNVREEEQIIKAVEKAVKTFGGIDILVNNASAISLSGTLETETKKANLMMDVNVRGTYLTSKICLPHLRKSKNAHILNLSPPLNMNPVWFKNHCAYTISKYGMSMCVLGMAEEFRGEVAVNALWPKTAIYTAAMDMLGGSGVEKQCRKTDILADAAYCILTKPKTFTGNFVIDETLLREEGVKDFDVYAIAPGHPLLPDFFLDAEPDVIGMKLEQHGASPVLKEEKKSTKPLNFVKAIQGVFLFELSGDDGGTWYIDLKTKGGSAGSGKPPVKADVVMSMSSADFVRMFTGKLKPTMAFMSGKLRISGNMALAMRLEKMLVQLNSKL</sequence>
<dbReference type="NCBIfam" id="NF006133">
    <property type="entry name" value="PRK08278.1"/>
    <property type="match status" value="1"/>
</dbReference>
<evidence type="ECO:0000256" key="2">
    <source>
        <dbReference type="ARBA" id="ARBA00004275"/>
    </source>
</evidence>
<evidence type="ECO:0000256" key="5">
    <source>
        <dbReference type="ARBA" id="ARBA00023002"/>
    </source>
</evidence>
<keyword evidence="11" id="KW-1185">Reference proteome</keyword>
<gene>
    <name evidence="10" type="primary">HSDL2</name>
</gene>
<dbReference type="GO" id="GO:0005739">
    <property type="term" value="C:mitochondrion"/>
    <property type="evidence" value="ECO:0007669"/>
    <property type="project" value="UniProtKB-SubCell"/>
</dbReference>
<evidence type="ECO:0000256" key="7">
    <source>
        <dbReference type="ARBA" id="ARBA00023140"/>
    </source>
</evidence>
<comment type="similarity">
    <text evidence="3">Belongs to the short-chain dehydrogenases/reductases (SDR) family.</text>
</comment>
<organism evidence="10 11">
    <name type="scientific">Nothoprocta perdicaria</name>
    <name type="common">Chilean tinamou</name>
    <name type="synonym">Crypturus perdicarius</name>
    <dbReference type="NCBI Taxonomy" id="30464"/>
    <lineage>
        <taxon>Eukaryota</taxon>
        <taxon>Metazoa</taxon>
        <taxon>Chordata</taxon>
        <taxon>Craniata</taxon>
        <taxon>Vertebrata</taxon>
        <taxon>Euteleostomi</taxon>
        <taxon>Archelosauria</taxon>
        <taxon>Archosauria</taxon>
        <taxon>Dinosauria</taxon>
        <taxon>Saurischia</taxon>
        <taxon>Theropoda</taxon>
        <taxon>Coelurosauria</taxon>
        <taxon>Aves</taxon>
        <taxon>Palaeognathae</taxon>
        <taxon>Tinamiformes</taxon>
        <taxon>Tinamidae</taxon>
        <taxon>Nothoprocta</taxon>
    </lineage>
</organism>
<name>A0A8C6ZUD0_NOTPE</name>
<dbReference type="Pfam" id="PF00106">
    <property type="entry name" value="adh_short"/>
    <property type="match status" value="1"/>
</dbReference>
<keyword evidence="6" id="KW-0496">Mitochondrion</keyword>
<evidence type="ECO:0000256" key="4">
    <source>
        <dbReference type="ARBA" id="ARBA00022857"/>
    </source>
</evidence>
<dbReference type="InterPro" id="IPR036527">
    <property type="entry name" value="SCP2_sterol-bd_dom_sf"/>
</dbReference>
<reference evidence="10" key="2">
    <citation type="submission" date="2025-09" db="UniProtKB">
        <authorList>
            <consortium name="Ensembl"/>
        </authorList>
    </citation>
    <scope>IDENTIFICATION</scope>
</reference>
<proteinExistence type="inferred from homology"/>